<keyword evidence="3" id="KW-0804">Transcription</keyword>
<dbReference type="PANTHER" id="PTHR43280">
    <property type="entry name" value="ARAC-FAMILY TRANSCRIPTIONAL REGULATOR"/>
    <property type="match status" value="1"/>
</dbReference>
<proteinExistence type="predicted"/>
<evidence type="ECO:0000256" key="3">
    <source>
        <dbReference type="ARBA" id="ARBA00023163"/>
    </source>
</evidence>
<dbReference type="InterPro" id="IPR009057">
    <property type="entry name" value="Homeodomain-like_sf"/>
</dbReference>
<dbReference type="PRINTS" id="PR00032">
    <property type="entry name" value="HTHARAC"/>
</dbReference>
<keyword evidence="2" id="KW-0238">DNA-binding</keyword>
<keyword evidence="1" id="KW-0805">Transcription regulation</keyword>
<dbReference type="GO" id="GO:0043565">
    <property type="term" value="F:sequence-specific DNA binding"/>
    <property type="evidence" value="ECO:0007669"/>
    <property type="project" value="InterPro"/>
</dbReference>
<dbReference type="SUPFAM" id="SSF46689">
    <property type="entry name" value="Homeodomain-like"/>
    <property type="match status" value="1"/>
</dbReference>
<dbReference type="InterPro" id="IPR020449">
    <property type="entry name" value="Tscrpt_reg_AraC-type_HTH"/>
</dbReference>
<dbReference type="PANTHER" id="PTHR43280:SF2">
    <property type="entry name" value="HTH-TYPE TRANSCRIPTIONAL REGULATOR EXSA"/>
    <property type="match status" value="1"/>
</dbReference>
<name>A0A315ZSR7_9FIRM</name>
<evidence type="ECO:0000313" key="6">
    <source>
        <dbReference type="Proteomes" id="UP000254051"/>
    </source>
</evidence>
<protein>
    <submittedName>
        <fullName evidence="5">Regulatory helix-turn-helix protein, AraC family</fullName>
    </submittedName>
</protein>
<dbReference type="InterPro" id="IPR018060">
    <property type="entry name" value="HTH_AraC"/>
</dbReference>
<evidence type="ECO:0000313" key="5">
    <source>
        <dbReference type="EMBL" id="SUQ15701.1"/>
    </source>
</evidence>
<dbReference type="Pfam" id="PF00165">
    <property type="entry name" value="HTH_AraC"/>
    <property type="match status" value="1"/>
</dbReference>
<evidence type="ECO:0000256" key="2">
    <source>
        <dbReference type="ARBA" id="ARBA00023125"/>
    </source>
</evidence>
<dbReference type="Gene3D" id="1.10.10.60">
    <property type="entry name" value="Homeodomain-like"/>
    <property type="match status" value="1"/>
</dbReference>
<dbReference type="Proteomes" id="UP000254051">
    <property type="component" value="Unassembled WGS sequence"/>
</dbReference>
<keyword evidence="6" id="KW-1185">Reference proteome</keyword>
<feature type="domain" description="HTH araC/xylS-type" evidence="4">
    <location>
        <begin position="1"/>
        <end position="42"/>
    </location>
</feature>
<accession>A0A315ZSR7</accession>
<gene>
    <name evidence="5" type="ORF">SAMN05216529_11557</name>
</gene>
<evidence type="ECO:0000256" key="1">
    <source>
        <dbReference type="ARBA" id="ARBA00023015"/>
    </source>
</evidence>
<dbReference type="EMBL" id="UHJJ01000015">
    <property type="protein sequence ID" value="SUQ15701.1"/>
    <property type="molecule type" value="Genomic_DNA"/>
</dbReference>
<dbReference type="AlphaFoldDB" id="A0A315ZSR7"/>
<dbReference type="PROSITE" id="PS01124">
    <property type="entry name" value="HTH_ARAC_FAMILY_2"/>
    <property type="match status" value="1"/>
</dbReference>
<dbReference type="GO" id="GO:0003700">
    <property type="term" value="F:DNA-binding transcription factor activity"/>
    <property type="evidence" value="ECO:0007669"/>
    <property type="project" value="InterPro"/>
</dbReference>
<reference evidence="6" key="1">
    <citation type="submission" date="2017-07" db="EMBL/GenBank/DDBJ databases">
        <authorList>
            <person name="Varghese N."/>
            <person name="Submissions S."/>
        </authorList>
    </citation>
    <scope>NUCLEOTIDE SEQUENCE [LARGE SCALE GENOMIC DNA]</scope>
    <source>
        <strain evidence="6">NLAE-zl-C134</strain>
    </source>
</reference>
<evidence type="ECO:0000259" key="4">
    <source>
        <dbReference type="PROSITE" id="PS01124"/>
    </source>
</evidence>
<organism evidence="5 6">
    <name type="scientific">Faecalicatena contorta</name>
    <dbReference type="NCBI Taxonomy" id="39482"/>
    <lineage>
        <taxon>Bacteria</taxon>
        <taxon>Bacillati</taxon>
        <taxon>Bacillota</taxon>
        <taxon>Clostridia</taxon>
        <taxon>Lachnospirales</taxon>
        <taxon>Lachnospiraceae</taxon>
        <taxon>Faecalicatena</taxon>
    </lineage>
</organism>
<sequence length="45" mass="5128">MLLQTANLIMDIGENCGFSSNSYLGKVFRETLGCTPKEYRKKLEK</sequence>